<reference evidence="5" key="1">
    <citation type="submission" date="2025-08" db="UniProtKB">
        <authorList>
            <consortium name="RefSeq"/>
        </authorList>
    </citation>
    <scope>IDENTIFICATION</scope>
    <source>
        <tissue evidence="5">Gonad</tissue>
    </source>
</reference>
<dbReference type="GeneID" id="109476224"/>
<keyword evidence="2" id="KW-1133">Transmembrane helix</keyword>
<dbReference type="InterPro" id="IPR000488">
    <property type="entry name" value="Death_dom"/>
</dbReference>
<dbReference type="PANTHER" id="PTHR15077">
    <property type="entry name" value="FAS-ASSOCIATING DEATH DOMAIN-CONTAINING PROTEIN FADD"/>
    <property type="match status" value="1"/>
</dbReference>
<evidence type="ECO:0000313" key="5">
    <source>
        <dbReference type="RefSeq" id="XP_019632666.1"/>
    </source>
</evidence>
<name>A0A6P4ZSS7_BRABE</name>
<dbReference type="CDD" id="cd01670">
    <property type="entry name" value="Death"/>
    <property type="match status" value="1"/>
</dbReference>
<dbReference type="KEGG" id="bbel:109476224"/>
<dbReference type="InterPro" id="IPR016729">
    <property type="entry name" value="FADD"/>
</dbReference>
<dbReference type="InterPro" id="IPR011029">
    <property type="entry name" value="DEATH-like_dom_sf"/>
</dbReference>
<evidence type="ECO:0000256" key="2">
    <source>
        <dbReference type="SAM" id="Phobius"/>
    </source>
</evidence>
<keyword evidence="2" id="KW-0472">Membrane</keyword>
<organism evidence="4 5">
    <name type="scientific">Branchiostoma belcheri</name>
    <name type="common">Amphioxus</name>
    <dbReference type="NCBI Taxonomy" id="7741"/>
    <lineage>
        <taxon>Eukaryota</taxon>
        <taxon>Metazoa</taxon>
        <taxon>Chordata</taxon>
        <taxon>Cephalochordata</taxon>
        <taxon>Leptocardii</taxon>
        <taxon>Amphioxiformes</taxon>
        <taxon>Branchiostomatidae</taxon>
        <taxon>Branchiostoma</taxon>
    </lineage>
</organism>
<dbReference type="OrthoDB" id="6143371at2759"/>
<feature type="compositionally biased region" description="Acidic residues" evidence="1">
    <location>
        <begin position="107"/>
        <end position="116"/>
    </location>
</feature>
<feature type="domain" description="Death" evidence="3">
    <location>
        <begin position="199"/>
        <end position="282"/>
    </location>
</feature>
<sequence>MCLQYNRKCSCYDVLIVLLIIIGVLSYVYLTHKHSVPSQNHPSPLKDEQEEAHAVPAIHDEVSHVEETLQQPRTRSCRTFDAEIARRRPTTEHMTDAVSDVPVIISTDEDGSESSEDDRVTSSRLPSPGARIQLSPLLQQWQQTSTGDSIPPIIEFPPESGAVVPVMRKRHNTGDRELVVRPRGDVARVDGMYTNQDEMRRYFIVIGQDMPADWYQLALSLGVPFGQIKAVSDTHPRNCWMCCQCILDMWRKNKGRLATKDDLIKAVEETNNNDVAMKLRDM</sequence>
<evidence type="ECO:0000313" key="4">
    <source>
        <dbReference type="Proteomes" id="UP000515135"/>
    </source>
</evidence>
<feature type="transmembrane region" description="Helical" evidence="2">
    <location>
        <begin position="12"/>
        <end position="30"/>
    </location>
</feature>
<dbReference type="SUPFAM" id="SSF47986">
    <property type="entry name" value="DEATH domain"/>
    <property type="match status" value="1"/>
</dbReference>
<accession>A0A6P4ZSS7</accession>
<protein>
    <submittedName>
        <fullName evidence="5">Uncharacterized protein LOC109476224</fullName>
    </submittedName>
</protein>
<keyword evidence="2" id="KW-0812">Transmembrane</keyword>
<dbReference type="Pfam" id="PF00531">
    <property type="entry name" value="Death"/>
    <property type="match status" value="1"/>
</dbReference>
<dbReference type="AlphaFoldDB" id="A0A6P4ZSS7"/>
<dbReference type="GO" id="GO:0007165">
    <property type="term" value="P:signal transduction"/>
    <property type="evidence" value="ECO:0007669"/>
    <property type="project" value="InterPro"/>
</dbReference>
<proteinExistence type="predicted"/>
<dbReference type="Gene3D" id="1.10.533.10">
    <property type="entry name" value="Death Domain, Fas"/>
    <property type="match status" value="1"/>
</dbReference>
<feature type="region of interest" description="Disordered" evidence="1">
    <location>
        <begin position="107"/>
        <end position="129"/>
    </location>
</feature>
<dbReference type="RefSeq" id="XP_019632666.1">
    <property type="nucleotide sequence ID" value="XM_019777107.1"/>
</dbReference>
<dbReference type="PROSITE" id="PS50017">
    <property type="entry name" value="DEATH_DOMAIN"/>
    <property type="match status" value="1"/>
</dbReference>
<keyword evidence="4" id="KW-1185">Reference proteome</keyword>
<evidence type="ECO:0000259" key="3">
    <source>
        <dbReference type="PROSITE" id="PS50017"/>
    </source>
</evidence>
<gene>
    <name evidence="5" type="primary">LOC109476224</name>
</gene>
<evidence type="ECO:0000256" key="1">
    <source>
        <dbReference type="SAM" id="MobiDB-lite"/>
    </source>
</evidence>
<dbReference type="Proteomes" id="UP000515135">
    <property type="component" value="Unplaced"/>
</dbReference>